<dbReference type="AlphaFoldDB" id="A0A183KVJ5"/>
<name>A0A183KVJ5_9TREM</name>
<reference evidence="3" key="1">
    <citation type="submission" date="2016-06" db="UniProtKB">
        <authorList>
            <consortium name="WormBaseParasite"/>
        </authorList>
    </citation>
    <scope>IDENTIFICATION</scope>
</reference>
<evidence type="ECO:0000313" key="1">
    <source>
        <dbReference type="EMBL" id="VDP68004.1"/>
    </source>
</evidence>
<dbReference type="Proteomes" id="UP000279833">
    <property type="component" value="Unassembled WGS sequence"/>
</dbReference>
<dbReference type="EMBL" id="UZAK01041946">
    <property type="protein sequence ID" value="VDP68004.1"/>
    <property type="molecule type" value="Genomic_DNA"/>
</dbReference>
<evidence type="ECO:0000313" key="2">
    <source>
        <dbReference type="Proteomes" id="UP000279833"/>
    </source>
</evidence>
<organism evidence="3">
    <name type="scientific">Schistosoma curassoni</name>
    <dbReference type="NCBI Taxonomy" id="6186"/>
    <lineage>
        <taxon>Eukaryota</taxon>
        <taxon>Metazoa</taxon>
        <taxon>Spiralia</taxon>
        <taxon>Lophotrochozoa</taxon>
        <taxon>Platyhelminthes</taxon>
        <taxon>Trematoda</taxon>
        <taxon>Digenea</taxon>
        <taxon>Strigeidida</taxon>
        <taxon>Schistosomatoidea</taxon>
        <taxon>Schistosomatidae</taxon>
        <taxon>Schistosoma</taxon>
    </lineage>
</organism>
<proteinExistence type="predicted"/>
<keyword evidence="2" id="KW-1185">Reference proteome</keyword>
<gene>
    <name evidence="1" type="ORF">SCUD_LOCUS19088</name>
</gene>
<accession>A0A183KVJ5</accession>
<reference evidence="1 2" key="2">
    <citation type="submission" date="2018-11" db="EMBL/GenBank/DDBJ databases">
        <authorList>
            <consortium name="Pathogen Informatics"/>
        </authorList>
    </citation>
    <scope>NUCLEOTIDE SEQUENCE [LARGE SCALE GENOMIC DNA]</scope>
    <source>
        <strain evidence="1">Dakar</strain>
        <strain evidence="2">Dakar, Senegal</strain>
    </source>
</reference>
<sequence>MFIVALKPSTVRFKLHRVIRLLLSLHSHLLMRWDEVEIHLVLFYLYLPIVI</sequence>
<protein>
    <submittedName>
        <fullName evidence="1 3">Uncharacterized protein</fullName>
    </submittedName>
</protein>
<evidence type="ECO:0000313" key="3">
    <source>
        <dbReference type="WBParaSite" id="SCUD_0001909101-mRNA-1"/>
    </source>
</evidence>
<dbReference type="WBParaSite" id="SCUD_0001909101-mRNA-1">
    <property type="protein sequence ID" value="SCUD_0001909101-mRNA-1"/>
    <property type="gene ID" value="SCUD_0001909101"/>
</dbReference>